<evidence type="ECO:0008006" key="5">
    <source>
        <dbReference type="Google" id="ProtNLM"/>
    </source>
</evidence>
<feature type="transmembrane region" description="Helical" evidence="2">
    <location>
        <begin position="332"/>
        <end position="355"/>
    </location>
</feature>
<protein>
    <recommendedName>
        <fullName evidence="5">Lysosomal cobalamin transporter</fullName>
    </recommendedName>
</protein>
<organism evidence="3 4">
    <name type="scientific">Jimgerdemannia flammicorona</name>
    <dbReference type="NCBI Taxonomy" id="994334"/>
    <lineage>
        <taxon>Eukaryota</taxon>
        <taxon>Fungi</taxon>
        <taxon>Fungi incertae sedis</taxon>
        <taxon>Mucoromycota</taxon>
        <taxon>Mucoromycotina</taxon>
        <taxon>Endogonomycetes</taxon>
        <taxon>Endogonales</taxon>
        <taxon>Endogonaceae</taxon>
        <taxon>Jimgerdemannia</taxon>
    </lineage>
</organism>
<feature type="transmembrane region" description="Helical" evidence="2">
    <location>
        <begin position="12"/>
        <end position="43"/>
    </location>
</feature>
<dbReference type="EMBL" id="RBNJ01020985">
    <property type="protein sequence ID" value="RUS20558.1"/>
    <property type="molecule type" value="Genomic_DNA"/>
</dbReference>
<evidence type="ECO:0000313" key="3">
    <source>
        <dbReference type="EMBL" id="RUS20558.1"/>
    </source>
</evidence>
<reference evidence="3 4" key="1">
    <citation type="journal article" date="2018" name="New Phytol.">
        <title>Phylogenomics of Endogonaceae and evolution of mycorrhizas within Mucoromycota.</title>
        <authorList>
            <person name="Chang Y."/>
            <person name="Desiro A."/>
            <person name="Na H."/>
            <person name="Sandor L."/>
            <person name="Lipzen A."/>
            <person name="Clum A."/>
            <person name="Barry K."/>
            <person name="Grigoriev I.V."/>
            <person name="Martin F.M."/>
            <person name="Stajich J.E."/>
            <person name="Smith M.E."/>
            <person name="Bonito G."/>
            <person name="Spatafora J.W."/>
        </authorList>
    </citation>
    <scope>NUCLEOTIDE SEQUENCE [LARGE SCALE GENOMIC DNA]</scope>
    <source>
        <strain evidence="3 4">AD002</strain>
    </source>
</reference>
<sequence>MDSSQLTHIQEIVSCLSLFSTLTAFYAGIALFSSFIIPFAYFFFEEYEEGQPTNQRIIGAFRYTFFFIVINIVLLLFGLFLKPGENSKIDLDWFRRLISESSMFLMALVRTYVERLMSVTRLSLFIPLTCFSDSEKSMSFVIAVLTLAGSFVLIFYTAPGLSLLPFSLLKGRRRLDADDADLSVRIAICREKQRAITGKYAHSPTAITNMNRELQRLEREERILTRQQQAIDEGRRSLWQKVLKFLRPLEYFGGVILLLFSLVVIGSIFLTSIDKITNSICGRHCGYILSNPGIFNPINFIFVILSKVSKAGLECNHHPVDGPRQRYFPLDYIFMDLVIIYFFFGTITGIIRLGVRFMWVTLFKIRAGATPPQGLLFATILLMLSLLALNFSITTVVAPGYAHFGSQVYVSLEGSLGGRAIILSETRGTVTGSQSSSSPAISTRPSVRLLPLWLGQIISVVPLQPIYKPFPPLEICTPTVASTLIDRVAVNTPFFGVAFYYTHWAFIVAFLLAFIVGLCHGPHGQTDDDIEDLIEREEEQRLLGNERTIRPIGSQSSLRSQSSEVDQRAVRPSGSKASLRSQSGEVDQRAVRPSGSKASLVDAARSRTTSLDDV</sequence>
<feature type="transmembrane region" description="Helical" evidence="2">
    <location>
        <begin position="251"/>
        <end position="270"/>
    </location>
</feature>
<dbReference type="GO" id="GO:0005774">
    <property type="term" value="C:vacuolar membrane"/>
    <property type="evidence" value="ECO:0007669"/>
    <property type="project" value="TreeGrafter"/>
</dbReference>
<dbReference type="PANTHER" id="PTHR16130">
    <property type="entry name" value="LYSOSOMAL COBALAMIN TRANSPORTER-RELATED"/>
    <property type="match status" value="1"/>
</dbReference>
<proteinExistence type="predicted"/>
<keyword evidence="2" id="KW-1133">Transmembrane helix</keyword>
<comment type="caution">
    <text evidence="3">The sequence shown here is derived from an EMBL/GenBank/DDBJ whole genome shotgun (WGS) entry which is preliminary data.</text>
</comment>
<accession>A0A433PSP4</accession>
<feature type="compositionally biased region" description="Low complexity" evidence="1">
    <location>
        <begin position="554"/>
        <end position="563"/>
    </location>
</feature>
<feature type="region of interest" description="Disordered" evidence="1">
    <location>
        <begin position="553"/>
        <end position="614"/>
    </location>
</feature>
<feature type="transmembrane region" description="Helical" evidence="2">
    <location>
        <begin position="140"/>
        <end position="164"/>
    </location>
</feature>
<feature type="transmembrane region" description="Helical" evidence="2">
    <location>
        <begin position="375"/>
        <end position="402"/>
    </location>
</feature>
<dbReference type="Proteomes" id="UP000274822">
    <property type="component" value="Unassembled WGS sequence"/>
</dbReference>
<evidence type="ECO:0000256" key="1">
    <source>
        <dbReference type="SAM" id="MobiDB-lite"/>
    </source>
</evidence>
<dbReference type="PANTHER" id="PTHR16130:SF2">
    <property type="entry name" value="LYSOSOMAL COBALAMIN TRANSPORT ESCORT PROTEIN LMBD1"/>
    <property type="match status" value="1"/>
</dbReference>
<evidence type="ECO:0000256" key="2">
    <source>
        <dbReference type="SAM" id="Phobius"/>
    </source>
</evidence>
<keyword evidence="2" id="KW-0812">Transmembrane</keyword>
<dbReference type="AlphaFoldDB" id="A0A433PSP4"/>
<gene>
    <name evidence="3" type="ORF">BC938DRAFT_475543</name>
</gene>
<keyword evidence="2" id="KW-0472">Membrane</keyword>
<dbReference type="GO" id="GO:0072665">
    <property type="term" value="P:protein localization to vacuole"/>
    <property type="evidence" value="ECO:0007669"/>
    <property type="project" value="TreeGrafter"/>
</dbReference>
<feature type="compositionally biased region" description="Polar residues" evidence="1">
    <location>
        <begin position="575"/>
        <end position="585"/>
    </location>
</feature>
<name>A0A433PSP4_9FUNG</name>
<keyword evidence="4" id="KW-1185">Reference proteome</keyword>
<evidence type="ECO:0000313" key="4">
    <source>
        <dbReference type="Proteomes" id="UP000274822"/>
    </source>
</evidence>
<dbReference type="InterPro" id="IPR050854">
    <property type="entry name" value="LMBD1_LysCbl_Transport"/>
</dbReference>
<feature type="transmembrane region" description="Helical" evidence="2">
    <location>
        <begin position="63"/>
        <end position="81"/>
    </location>
</feature>
<feature type="transmembrane region" description="Helical" evidence="2">
    <location>
        <begin position="498"/>
        <end position="519"/>
    </location>
</feature>